<dbReference type="EMBL" id="NJBO01000004">
    <property type="protein sequence ID" value="TKJ43473.1"/>
    <property type="molecule type" value="Genomic_DNA"/>
</dbReference>
<reference evidence="2 3" key="1">
    <citation type="submission" date="2017-06" db="EMBL/GenBank/DDBJ databases">
        <title>Novel microbial phyla capable of carbon fixation and sulfur reduction in deep-sea sediments.</title>
        <authorList>
            <person name="Huang J."/>
            <person name="Baker B."/>
            <person name="Wang Y."/>
        </authorList>
    </citation>
    <scope>NUCLEOTIDE SEQUENCE [LARGE SCALE GENOMIC DNA]</scope>
    <source>
        <strain evidence="2">B3_TA06</strain>
    </source>
</reference>
<dbReference type="Pfam" id="PF13432">
    <property type="entry name" value="TPR_16"/>
    <property type="match status" value="1"/>
</dbReference>
<evidence type="ECO:0000256" key="1">
    <source>
        <dbReference type="PROSITE-ProRule" id="PRU00339"/>
    </source>
</evidence>
<dbReference type="Proteomes" id="UP000317778">
    <property type="component" value="Unassembled WGS sequence"/>
</dbReference>
<organism evidence="2 3">
    <name type="scientific">candidate division TA06 bacterium B3_TA06</name>
    <dbReference type="NCBI Taxonomy" id="2012487"/>
    <lineage>
        <taxon>Bacteria</taxon>
        <taxon>Bacteria division TA06</taxon>
    </lineage>
</organism>
<dbReference type="PROSITE" id="PS50005">
    <property type="entry name" value="TPR"/>
    <property type="match status" value="1"/>
</dbReference>
<dbReference type="AlphaFoldDB" id="A0A532V8D0"/>
<proteinExistence type="predicted"/>
<evidence type="ECO:0000313" key="2">
    <source>
        <dbReference type="EMBL" id="TKJ43473.1"/>
    </source>
</evidence>
<sequence>MQEKYPLGRVFVLTIILLSASPLLSAGEMQITITEEYKGAIREQKPHGLFHESGEVKLEGGLTPEQVSELKGIINTTDLVVLRDALQNSIILDLYEKGGYAALLNAAQSYLEQYPEGDPVFRPHILFHVAEALYYQYEYQEAMLRYRELMNEYSTSEIYTFAQQGLAWCLMHLGRCDEARDQFKQLHPATVEGFVAAVFGQAINEFNDERYQEAIRLFFDEAGYQQIPLEGIWGPLAKSLVPKNLYYKALAYDRLGDQRTAIRYFRRVSEDYPDCPKAGRATYLVGWLSFLAEDYGQAIIFFNRAIDLVPDSSDIYEIRINLSQAYYNAGRLSEAISNWKEICRVWGASVANTGLEQCYTRLSAEMMAGDYGLFPTDTLERLLRNFAAGLPDSKDLPTFQFQLAQRFYDENDYRKVLEWTASAMASQASEDVIKDAKRLRLFALYSLNEWKDLVVEGENFKKQYPKDTEDNLLFIIGAGYASRGDDLKETNVTSAHDHFRKAIPLFEKFLATVATDNPYRSYAEQLLAYCRSQLQ</sequence>
<gene>
    <name evidence="2" type="ORF">CEE36_03820</name>
</gene>
<dbReference type="Gene3D" id="1.25.40.10">
    <property type="entry name" value="Tetratricopeptide repeat domain"/>
    <property type="match status" value="3"/>
</dbReference>
<keyword evidence="1" id="KW-0802">TPR repeat</keyword>
<protein>
    <submittedName>
        <fullName evidence="2">Uncharacterized protein</fullName>
    </submittedName>
</protein>
<feature type="repeat" description="TPR" evidence="1">
    <location>
        <begin position="279"/>
        <end position="312"/>
    </location>
</feature>
<evidence type="ECO:0000313" key="3">
    <source>
        <dbReference type="Proteomes" id="UP000317778"/>
    </source>
</evidence>
<dbReference type="SUPFAM" id="SSF48452">
    <property type="entry name" value="TPR-like"/>
    <property type="match status" value="2"/>
</dbReference>
<accession>A0A532V8D0</accession>
<comment type="caution">
    <text evidence="2">The sequence shown here is derived from an EMBL/GenBank/DDBJ whole genome shotgun (WGS) entry which is preliminary data.</text>
</comment>
<dbReference type="InterPro" id="IPR011990">
    <property type="entry name" value="TPR-like_helical_dom_sf"/>
</dbReference>
<dbReference type="SMART" id="SM00028">
    <property type="entry name" value="TPR"/>
    <property type="match status" value="4"/>
</dbReference>
<name>A0A532V8D0_UNCT6</name>
<dbReference type="InterPro" id="IPR019734">
    <property type="entry name" value="TPR_rpt"/>
</dbReference>